<organism evidence="2 3">
    <name type="scientific">Demequina lutea</name>
    <dbReference type="NCBI Taxonomy" id="431489"/>
    <lineage>
        <taxon>Bacteria</taxon>
        <taxon>Bacillati</taxon>
        <taxon>Actinomycetota</taxon>
        <taxon>Actinomycetes</taxon>
        <taxon>Micrococcales</taxon>
        <taxon>Demequinaceae</taxon>
        <taxon>Demequina</taxon>
    </lineage>
</organism>
<dbReference type="RefSeq" id="WP_179398103.1">
    <property type="nucleotide sequence ID" value="NZ_JACBZO010000001.1"/>
</dbReference>
<name>A0A7Y9ZC02_9MICO</name>
<gene>
    <name evidence="2" type="ORF">BKA03_002713</name>
</gene>
<keyword evidence="3" id="KW-1185">Reference proteome</keyword>
<evidence type="ECO:0000313" key="2">
    <source>
        <dbReference type="EMBL" id="NYI42594.1"/>
    </source>
</evidence>
<dbReference type="EMBL" id="JACBZO010000001">
    <property type="protein sequence ID" value="NYI42594.1"/>
    <property type="molecule type" value="Genomic_DNA"/>
</dbReference>
<protein>
    <recommendedName>
        <fullName evidence="4">PKD domain-containing protein</fullName>
    </recommendedName>
</protein>
<proteinExistence type="predicted"/>
<feature type="region of interest" description="Disordered" evidence="1">
    <location>
        <begin position="31"/>
        <end position="60"/>
    </location>
</feature>
<feature type="compositionally biased region" description="Low complexity" evidence="1">
    <location>
        <begin position="47"/>
        <end position="60"/>
    </location>
</feature>
<evidence type="ECO:0000313" key="3">
    <source>
        <dbReference type="Proteomes" id="UP000547973"/>
    </source>
</evidence>
<evidence type="ECO:0008006" key="4">
    <source>
        <dbReference type="Google" id="ProtNLM"/>
    </source>
</evidence>
<dbReference type="Proteomes" id="UP000547973">
    <property type="component" value="Unassembled WGS sequence"/>
</dbReference>
<evidence type="ECO:0000256" key="1">
    <source>
        <dbReference type="SAM" id="MobiDB-lite"/>
    </source>
</evidence>
<reference evidence="2 3" key="1">
    <citation type="submission" date="2020-07" db="EMBL/GenBank/DDBJ databases">
        <title>Sequencing the genomes of 1000 actinobacteria strains.</title>
        <authorList>
            <person name="Klenk H.-P."/>
        </authorList>
    </citation>
    <scope>NUCLEOTIDE SEQUENCE [LARGE SCALE GENOMIC DNA]</scope>
    <source>
        <strain evidence="2 3">DSM 19970</strain>
    </source>
</reference>
<accession>A0A7Y9ZC02</accession>
<sequence>MVALAGGTLGALGTVMLFLVAVVTGDPGDIWGTTHGDSTEVHSPSEAASQGAPVSSAASAGSDRWQRHAICSEWVTFIRVGEVGVSEFTKSWSPSIPDCTGAPFRPLAACPDGTTPLEPWWVSREDSGVYGPWEIASSQQCASDLLLTQVEQAWETMPIAPNTYQVQPSAGFAIAELGVNLVADTHPRTVAVTLMGAPVTIRAVATQYTWTNTDGTTWTSTAPGKSYDQGGQPFAFPRTAEHRTTFTLTTTWRGEFTTNGGVTWRDAPGTATTTSASTTVHVYNPHTHLVDCDLNGNCVDGSPGGGNQKTILDPDGDGIDNYRIPDNQIADYLATRDAGHTWTHTERK</sequence>
<dbReference type="AlphaFoldDB" id="A0A7Y9ZC02"/>
<comment type="caution">
    <text evidence="2">The sequence shown here is derived from an EMBL/GenBank/DDBJ whole genome shotgun (WGS) entry which is preliminary data.</text>
</comment>